<evidence type="ECO:0000313" key="6">
    <source>
        <dbReference type="EMBL" id="KRK48747.1"/>
    </source>
</evidence>
<keyword evidence="4 5" id="KW-0067">ATP-binding</keyword>
<evidence type="ECO:0000256" key="5">
    <source>
        <dbReference type="HAMAP-Rule" id="MF_00397"/>
    </source>
</evidence>
<sequence>MIKRPQSEEMKAKQNKIVTNAVRALLYEVSVQPKPGLVDPVSSGPHPDMDVFTFLDSSVSLTAYFKACVQTAWSFNDEATLPTLFEQIRPLGIQAEATMFDATSGINTHKGAVFSLGIVVTATAYAESHDRQDVFKIVKEMLVGLVERDFSKVTEKAENEMTAGEREYVHFGITGIRGEAEHGYLTVTQVALPQLSTARGTLNERLLDTLMAIVGHSVDTNLVKRAGSIDIIPWANDQVSRYFLAGGSRTEAGMAYLKQLNQVFLEKNLSLGGSADLLIVTIFVALSQGII</sequence>
<dbReference type="NCBIfam" id="TIGR03125">
    <property type="entry name" value="citrate_citG"/>
    <property type="match status" value="1"/>
</dbReference>
<dbReference type="RefSeq" id="WP_164478854.1">
    <property type="nucleotide sequence ID" value="NZ_AZCX01000002.1"/>
</dbReference>
<dbReference type="Gene3D" id="1.10.4200.10">
    <property type="entry name" value="Triphosphoribosyl-dephospho-CoA protein"/>
    <property type="match status" value="1"/>
</dbReference>
<dbReference type="PANTHER" id="PTHR30201">
    <property type="entry name" value="TRIPHOSPHORIBOSYL-DEPHOSPHO-COA SYNTHASE"/>
    <property type="match status" value="1"/>
</dbReference>
<dbReference type="InterPro" id="IPR002736">
    <property type="entry name" value="CitG"/>
</dbReference>
<dbReference type="Pfam" id="PF01874">
    <property type="entry name" value="CitG"/>
    <property type="match status" value="1"/>
</dbReference>
<keyword evidence="3 5" id="KW-0547">Nucleotide-binding</keyword>
<comment type="catalytic activity">
    <reaction evidence="1 5">
        <text>3'-dephospho-CoA + ATP = 2'-(5''-triphospho-alpha-D-ribosyl)-3'-dephospho-CoA + adenine</text>
        <dbReference type="Rhea" id="RHEA:15117"/>
        <dbReference type="ChEBI" id="CHEBI:16708"/>
        <dbReference type="ChEBI" id="CHEBI:30616"/>
        <dbReference type="ChEBI" id="CHEBI:57328"/>
        <dbReference type="ChEBI" id="CHEBI:61378"/>
        <dbReference type="EC" id="2.4.2.52"/>
    </reaction>
</comment>
<proteinExistence type="inferred from homology"/>
<dbReference type="AlphaFoldDB" id="A0A0R1HR18"/>
<dbReference type="GO" id="GO:0046917">
    <property type="term" value="F:triphosphoribosyl-dephospho-CoA synthase activity"/>
    <property type="evidence" value="ECO:0007669"/>
    <property type="project" value="UniProtKB-UniRule"/>
</dbReference>
<evidence type="ECO:0000256" key="1">
    <source>
        <dbReference type="ARBA" id="ARBA00001210"/>
    </source>
</evidence>
<dbReference type="PANTHER" id="PTHR30201:SF2">
    <property type="entry name" value="2-(5''-TRIPHOSPHORIBOSYL)-3'-DEPHOSPHOCOENZYME-A SYNTHASE"/>
    <property type="match status" value="1"/>
</dbReference>
<dbReference type="InterPro" id="IPR017551">
    <property type="entry name" value="TriPribosyl-deP-CoA_syn_CitG"/>
</dbReference>
<dbReference type="PATRIC" id="fig|1302272.5.peg.1072"/>
<evidence type="ECO:0000313" key="7">
    <source>
        <dbReference type="Proteomes" id="UP000050911"/>
    </source>
</evidence>
<protein>
    <recommendedName>
        <fullName evidence="5">Probable 2-(5''-triphosphoribosyl)-3'-dephosphocoenzyme-A synthase</fullName>
        <shortName evidence="5">2-(5''-triphosphoribosyl)-3'-dephospho-CoA synthase</shortName>
        <ecNumber evidence="5">2.4.2.52</ecNumber>
    </recommendedName>
</protein>
<evidence type="ECO:0000256" key="4">
    <source>
        <dbReference type="ARBA" id="ARBA00022840"/>
    </source>
</evidence>
<keyword evidence="2 5" id="KW-0808">Transferase</keyword>
<dbReference type="NCBIfam" id="NF002315">
    <property type="entry name" value="PRK01237.1"/>
    <property type="match status" value="1"/>
</dbReference>
<dbReference type="Proteomes" id="UP000050911">
    <property type="component" value="Unassembled WGS sequence"/>
</dbReference>
<dbReference type="HAMAP" id="MF_00397">
    <property type="entry name" value="CitG"/>
    <property type="match status" value="1"/>
</dbReference>
<evidence type="ECO:0000256" key="2">
    <source>
        <dbReference type="ARBA" id="ARBA00022679"/>
    </source>
</evidence>
<evidence type="ECO:0000256" key="3">
    <source>
        <dbReference type="ARBA" id="ARBA00022741"/>
    </source>
</evidence>
<dbReference type="GO" id="GO:0005524">
    <property type="term" value="F:ATP binding"/>
    <property type="evidence" value="ECO:0007669"/>
    <property type="project" value="UniProtKB-KW"/>
</dbReference>
<comment type="similarity">
    <text evidence="5">Belongs to the CitG/MdcB family.</text>
</comment>
<reference evidence="6 7" key="1">
    <citation type="journal article" date="2015" name="Genome Announc.">
        <title>Expanding the biotechnology potential of lactobacilli through comparative genomics of 213 strains and associated genera.</title>
        <authorList>
            <person name="Sun Z."/>
            <person name="Harris H.M."/>
            <person name="McCann A."/>
            <person name="Guo C."/>
            <person name="Argimon S."/>
            <person name="Zhang W."/>
            <person name="Yang X."/>
            <person name="Jeffery I.B."/>
            <person name="Cooney J.C."/>
            <person name="Kagawa T.F."/>
            <person name="Liu W."/>
            <person name="Song Y."/>
            <person name="Salvetti E."/>
            <person name="Wrobel A."/>
            <person name="Rasinkangas P."/>
            <person name="Parkhill J."/>
            <person name="Rea M.C."/>
            <person name="O'Sullivan O."/>
            <person name="Ritari J."/>
            <person name="Douillard F.P."/>
            <person name="Paul Ross R."/>
            <person name="Yang R."/>
            <person name="Briner A.E."/>
            <person name="Felis G.E."/>
            <person name="de Vos W.M."/>
            <person name="Barrangou R."/>
            <person name="Klaenhammer T.R."/>
            <person name="Caufield P.W."/>
            <person name="Cui Y."/>
            <person name="Zhang H."/>
            <person name="O'Toole P.W."/>
        </authorList>
    </citation>
    <scope>NUCLEOTIDE SEQUENCE [LARGE SCALE GENOMIC DNA]</scope>
    <source>
        <strain evidence="6 7">JCM 15530</strain>
    </source>
</reference>
<name>A0A0R1HR18_9LACO</name>
<dbReference type="GO" id="GO:0051191">
    <property type="term" value="P:prosthetic group biosynthetic process"/>
    <property type="evidence" value="ECO:0007669"/>
    <property type="project" value="TreeGrafter"/>
</dbReference>
<comment type="caution">
    <text evidence="6">The sequence shown here is derived from an EMBL/GenBank/DDBJ whole genome shotgun (WGS) entry which is preliminary data.</text>
</comment>
<gene>
    <name evidence="5" type="primary">citG</name>
    <name evidence="6" type="ORF">FC96_GL001066</name>
</gene>
<organism evidence="6 7">
    <name type="scientific">Secundilactobacillus kimchicus JCM 15530</name>
    <dbReference type="NCBI Taxonomy" id="1302272"/>
    <lineage>
        <taxon>Bacteria</taxon>
        <taxon>Bacillati</taxon>
        <taxon>Bacillota</taxon>
        <taxon>Bacilli</taxon>
        <taxon>Lactobacillales</taxon>
        <taxon>Lactobacillaceae</taxon>
        <taxon>Secundilactobacillus</taxon>
    </lineage>
</organism>
<dbReference type="STRING" id="1302272.FC96_GL001066"/>
<dbReference type="EMBL" id="AZCX01000002">
    <property type="protein sequence ID" value="KRK48747.1"/>
    <property type="molecule type" value="Genomic_DNA"/>
</dbReference>
<dbReference type="EC" id="2.4.2.52" evidence="5"/>
<keyword evidence="7" id="KW-1185">Reference proteome</keyword>
<accession>A0A0R1HR18</accession>